<evidence type="ECO:0000256" key="1">
    <source>
        <dbReference type="SAM" id="SignalP"/>
    </source>
</evidence>
<evidence type="ECO:0000313" key="2">
    <source>
        <dbReference type="EMBL" id="MBC1936695.1"/>
    </source>
</evidence>
<feature type="chain" id="PRO_5030997673" description="DUF2712 domain-containing protein" evidence="1">
    <location>
        <begin position="30"/>
        <end position="142"/>
    </location>
</feature>
<accession>A0A7X0Y471</accession>
<reference evidence="2 3" key="1">
    <citation type="submission" date="2020-03" db="EMBL/GenBank/DDBJ databases">
        <title>Soil Listeria distribution.</title>
        <authorList>
            <person name="Liao J."/>
            <person name="Wiedmann M."/>
        </authorList>
    </citation>
    <scope>NUCLEOTIDE SEQUENCE [LARGE SCALE GENOMIC DNA]</scope>
    <source>
        <strain evidence="2 3">FSL L7-0741</strain>
    </source>
</reference>
<protein>
    <recommendedName>
        <fullName evidence="4">DUF2712 domain-containing protein</fullName>
    </recommendedName>
</protein>
<dbReference type="EMBL" id="JAARWN010000009">
    <property type="protein sequence ID" value="MBC1936695.1"/>
    <property type="molecule type" value="Genomic_DNA"/>
</dbReference>
<keyword evidence="1" id="KW-0732">Signal</keyword>
<comment type="caution">
    <text evidence="2">The sequence shown here is derived from an EMBL/GenBank/DDBJ whole genome shotgun (WGS) entry which is preliminary data.</text>
</comment>
<dbReference type="RefSeq" id="WP_185411159.1">
    <property type="nucleotide sequence ID" value="NZ_JAARRE010000012.1"/>
</dbReference>
<proteinExistence type="predicted"/>
<gene>
    <name evidence="2" type="ORF">HCA69_09975</name>
</gene>
<evidence type="ECO:0000313" key="3">
    <source>
        <dbReference type="Proteomes" id="UP000535908"/>
    </source>
</evidence>
<dbReference type="AlphaFoldDB" id="A0A7X0Y471"/>
<evidence type="ECO:0008006" key="4">
    <source>
        <dbReference type="Google" id="ProtNLM"/>
    </source>
</evidence>
<sequence length="142" mass="15600">MRKKALKKFVIAFALGSALLSIPLVTAYASVSQNVNFTFNYNVVSGAKNNKYHKLNKGYVNLKLAVSGQGKSTEKIDVSLFKERWGPDDYYGVRSFTQGKGGASVTTTHQYYVGSSSSDFYIKAEKISTNYTTKGVGTIKNK</sequence>
<name>A0A7X0Y471_9LIST</name>
<dbReference type="Proteomes" id="UP000535908">
    <property type="component" value="Unassembled WGS sequence"/>
</dbReference>
<organism evidence="2 3">
    <name type="scientific">Listeria grandensis</name>
    <dbReference type="NCBI Taxonomy" id="1494963"/>
    <lineage>
        <taxon>Bacteria</taxon>
        <taxon>Bacillati</taxon>
        <taxon>Bacillota</taxon>
        <taxon>Bacilli</taxon>
        <taxon>Bacillales</taxon>
        <taxon>Listeriaceae</taxon>
        <taxon>Listeria</taxon>
    </lineage>
</organism>
<feature type="signal peptide" evidence="1">
    <location>
        <begin position="1"/>
        <end position="29"/>
    </location>
</feature>